<dbReference type="PROSITE" id="PS50086">
    <property type="entry name" value="TBC_RABGAP"/>
    <property type="match status" value="1"/>
</dbReference>
<name>A0AAD9QCV6_ACRCE</name>
<dbReference type="GO" id="GO:0030659">
    <property type="term" value="C:cytoplasmic vesicle membrane"/>
    <property type="evidence" value="ECO:0007669"/>
    <property type="project" value="UniProtKB-SubCell"/>
</dbReference>
<feature type="domain" description="Rab-GAP TBC" evidence="7">
    <location>
        <begin position="87"/>
        <end position="279"/>
    </location>
</feature>
<proteinExistence type="predicted"/>
<comment type="subcellular location">
    <subcellularLocation>
        <location evidence="1">Cytoplasmic vesicle membrane</location>
    </subcellularLocation>
    <subcellularLocation>
        <location evidence="2">Endomembrane system</location>
        <topology evidence="2">Peripheral membrane protein</topology>
    </subcellularLocation>
    <subcellularLocation>
        <location evidence="6">Synapse</location>
    </subcellularLocation>
</comment>
<keyword evidence="4" id="KW-0472">Membrane</keyword>
<keyword evidence="5" id="KW-0968">Cytoplasmic vesicle</keyword>
<evidence type="ECO:0000256" key="3">
    <source>
        <dbReference type="ARBA" id="ARBA00023018"/>
    </source>
</evidence>
<dbReference type="AlphaFoldDB" id="A0AAD9QCV6"/>
<evidence type="ECO:0000256" key="2">
    <source>
        <dbReference type="ARBA" id="ARBA00004184"/>
    </source>
</evidence>
<dbReference type="GO" id="GO:0045202">
    <property type="term" value="C:synapse"/>
    <property type="evidence" value="ECO:0007669"/>
    <property type="project" value="UniProtKB-SubCell"/>
</dbReference>
<dbReference type="SMART" id="SM00584">
    <property type="entry name" value="TLDc"/>
    <property type="match status" value="1"/>
</dbReference>
<dbReference type="PROSITE" id="PS51886">
    <property type="entry name" value="TLDC"/>
    <property type="match status" value="1"/>
</dbReference>
<dbReference type="GO" id="GO:0012505">
    <property type="term" value="C:endomembrane system"/>
    <property type="evidence" value="ECO:0007669"/>
    <property type="project" value="UniProtKB-SubCell"/>
</dbReference>
<evidence type="ECO:0000256" key="5">
    <source>
        <dbReference type="ARBA" id="ARBA00023329"/>
    </source>
</evidence>
<dbReference type="SUPFAM" id="SSF47923">
    <property type="entry name" value="Ypt/Rab-GAP domain of gyp1p"/>
    <property type="match status" value="1"/>
</dbReference>
<dbReference type="InterPro" id="IPR006571">
    <property type="entry name" value="TLDc_dom"/>
</dbReference>
<dbReference type="InterPro" id="IPR000195">
    <property type="entry name" value="Rab-GAP-TBC_dom"/>
</dbReference>
<keyword evidence="10" id="KW-1185">Reference proteome</keyword>
<evidence type="ECO:0000313" key="9">
    <source>
        <dbReference type="EMBL" id="KAK2558550.1"/>
    </source>
</evidence>
<organism evidence="9 10">
    <name type="scientific">Acropora cervicornis</name>
    <name type="common">Staghorn coral</name>
    <dbReference type="NCBI Taxonomy" id="6130"/>
    <lineage>
        <taxon>Eukaryota</taxon>
        <taxon>Metazoa</taxon>
        <taxon>Cnidaria</taxon>
        <taxon>Anthozoa</taxon>
        <taxon>Hexacorallia</taxon>
        <taxon>Scleractinia</taxon>
        <taxon>Astrocoeniina</taxon>
        <taxon>Acroporidae</taxon>
        <taxon>Acropora</taxon>
    </lineage>
</organism>
<reference evidence="9" key="1">
    <citation type="journal article" date="2023" name="G3 (Bethesda)">
        <title>Whole genome assembly and annotation of the endangered Caribbean coral Acropora cervicornis.</title>
        <authorList>
            <person name="Selwyn J.D."/>
            <person name="Vollmer S.V."/>
        </authorList>
    </citation>
    <scope>NUCLEOTIDE SEQUENCE</scope>
    <source>
        <strain evidence="9">K2</strain>
    </source>
</reference>
<evidence type="ECO:0000313" key="10">
    <source>
        <dbReference type="Proteomes" id="UP001249851"/>
    </source>
</evidence>
<dbReference type="SMART" id="SM00164">
    <property type="entry name" value="TBC"/>
    <property type="match status" value="1"/>
</dbReference>
<dbReference type="Proteomes" id="UP001249851">
    <property type="component" value="Unassembled WGS sequence"/>
</dbReference>
<dbReference type="Gene3D" id="1.10.472.80">
    <property type="entry name" value="Ypt/Rab-GAP domain of gyp1p, domain 3"/>
    <property type="match status" value="1"/>
</dbReference>
<dbReference type="Pfam" id="PF07534">
    <property type="entry name" value="TLD"/>
    <property type="match status" value="1"/>
</dbReference>
<sequence>MELAEVSSPCFSNWVHTSSARKLSQESWTQKRSRKISRQNSRISTTVSLYHHRAKYTEEELKETLQRWVQNPEHEETVKLKKLVRQGVLPTLRSDLWTDASGGGDIILNSPHYYEEMIDDMGIQVPSNIPSTIFSGSRDFPPYILSSGGRKTCLKILYILSHMHPDVHYAPLIPPLASLFLHFVDEDLCYACLSALMNSRRSLLDQSQRAVALMAKTFQDALKSYSMSSYKVIKLFVQSSSGEQVPKNTVLIHDWLTWMFHYLDFWTLVFIVDSFLVQGPKVLVRVGLIVFSHFAKFIEKEAEGSENLNLEDLFKQFAAQMPLRGYRLLQTAFKIFGLSRKQLEKLKSKNISLLKNEVGDINNTKQPLSMFAVQGSNLLTKQEWELLWFWLPARLQIKKPVCIFTTDTDGCSIRTLYNKCQADDETVLLIKSSAGEIIGAFLNTNWGERDSGRKTLAYFGTGECFVFRLSPSPVKYPWTGLEKKDHGNNDLFMAGDDKCLVVGGGGGNHAIWLDNELCRGRSGQCLTFGNEQLTETEDFLCTRVDVFGFVSEI</sequence>
<evidence type="ECO:0000256" key="1">
    <source>
        <dbReference type="ARBA" id="ARBA00004156"/>
    </source>
</evidence>
<keyword evidence="3" id="KW-0770">Synapse</keyword>
<evidence type="ECO:0000256" key="6">
    <source>
        <dbReference type="ARBA" id="ARBA00034103"/>
    </source>
</evidence>
<dbReference type="InterPro" id="IPR035969">
    <property type="entry name" value="Rab-GAP_TBC_sf"/>
</dbReference>
<comment type="caution">
    <text evidence="9">The sequence shown here is derived from an EMBL/GenBank/DDBJ whole genome shotgun (WGS) entry which is preliminary data.</text>
</comment>
<evidence type="ECO:0000259" key="8">
    <source>
        <dbReference type="PROSITE" id="PS51886"/>
    </source>
</evidence>
<dbReference type="Pfam" id="PF00566">
    <property type="entry name" value="RabGAP-TBC"/>
    <property type="match status" value="1"/>
</dbReference>
<dbReference type="PANTHER" id="PTHR23354">
    <property type="entry name" value="NUCLEOLAR PROTEIN 7/ESTROGEN RECEPTOR COACTIVATOR-RELATED"/>
    <property type="match status" value="1"/>
</dbReference>
<accession>A0AAD9QCV6</accession>
<dbReference type="PANTHER" id="PTHR23354:SF122">
    <property type="entry name" value="GTPASE-ACTIVATING PROTEIN SKYWALKER"/>
    <property type="match status" value="1"/>
</dbReference>
<dbReference type="EMBL" id="JARQWQ010000044">
    <property type="protein sequence ID" value="KAK2558550.1"/>
    <property type="molecule type" value="Genomic_DNA"/>
</dbReference>
<feature type="domain" description="TLDc" evidence="8">
    <location>
        <begin position="377"/>
        <end position="550"/>
    </location>
</feature>
<reference evidence="9" key="2">
    <citation type="journal article" date="2023" name="Science">
        <title>Genomic signatures of disease resistance in endangered staghorn corals.</title>
        <authorList>
            <person name="Vollmer S.V."/>
            <person name="Selwyn J.D."/>
            <person name="Despard B.A."/>
            <person name="Roesel C.L."/>
        </authorList>
    </citation>
    <scope>NUCLEOTIDE SEQUENCE</scope>
    <source>
        <strain evidence="9">K2</strain>
    </source>
</reference>
<evidence type="ECO:0000256" key="4">
    <source>
        <dbReference type="ARBA" id="ARBA00023136"/>
    </source>
</evidence>
<evidence type="ECO:0000259" key="7">
    <source>
        <dbReference type="PROSITE" id="PS50086"/>
    </source>
</evidence>
<protein>
    <submittedName>
        <fullName evidence="9">GTPase-activating protein skywalker</fullName>
    </submittedName>
</protein>
<gene>
    <name evidence="9" type="ORF">P5673_019270</name>
</gene>